<organism evidence="1 2">
    <name type="scientific">Ditylenchus destructor</name>
    <dbReference type="NCBI Taxonomy" id="166010"/>
    <lineage>
        <taxon>Eukaryota</taxon>
        <taxon>Metazoa</taxon>
        <taxon>Ecdysozoa</taxon>
        <taxon>Nematoda</taxon>
        <taxon>Chromadorea</taxon>
        <taxon>Rhabditida</taxon>
        <taxon>Tylenchina</taxon>
        <taxon>Tylenchomorpha</taxon>
        <taxon>Sphaerularioidea</taxon>
        <taxon>Anguinidae</taxon>
        <taxon>Anguininae</taxon>
        <taxon>Ditylenchus</taxon>
    </lineage>
</organism>
<dbReference type="Proteomes" id="UP001201812">
    <property type="component" value="Unassembled WGS sequence"/>
</dbReference>
<dbReference type="AlphaFoldDB" id="A0AAD4N9F7"/>
<sequence length="109" mass="12005">MVAVLLDARLRATCCPTPYSAPLLLFYYYCPVSFYSSIRELVAGVGSVAVVLLLLSHDLYSSRNLFSQAINWIIVVIPKVSVHLYCSPVILVSSSSLPVNCVCSNIEQY</sequence>
<proteinExistence type="predicted"/>
<dbReference type="EMBL" id="JAKKPZ010000003">
    <property type="protein sequence ID" value="KAI1723631.1"/>
    <property type="molecule type" value="Genomic_DNA"/>
</dbReference>
<evidence type="ECO:0000313" key="2">
    <source>
        <dbReference type="Proteomes" id="UP001201812"/>
    </source>
</evidence>
<gene>
    <name evidence="1" type="ORF">DdX_03795</name>
</gene>
<keyword evidence="2" id="KW-1185">Reference proteome</keyword>
<name>A0AAD4N9F7_9BILA</name>
<comment type="caution">
    <text evidence="1">The sequence shown here is derived from an EMBL/GenBank/DDBJ whole genome shotgun (WGS) entry which is preliminary data.</text>
</comment>
<reference evidence="1" key="1">
    <citation type="submission" date="2022-01" db="EMBL/GenBank/DDBJ databases">
        <title>Genome Sequence Resource for Two Populations of Ditylenchus destructor, the Migratory Endoparasitic Phytonematode.</title>
        <authorList>
            <person name="Zhang H."/>
            <person name="Lin R."/>
            <person name="Xie B."/>
        </authorList>
    </citation>
    <scope>NUCLEOTIDE SEQUENCE</scope>
    <source>
        <strain evidence="1">BazhouSP</strain>
    </source>
</reference>
<accession>A0AAD4N9F7</accession>
<protein>
    <submittedName>
        <fullName evidence="1">Uncharacterized protein</fullName>
    </submittedName>
</protein>
<evidence type="ECO:0000313" key="1">
    <source>
        <dbReference type="EMBL" id="KAI1723631.1"/>
    </source>
</evidence>